<dbReference type="InterPro" id="IPR052787">
    <property type="entry name" value="MAVS"/>
</dbReference>
<sequence>MYETPEENDGYKALKFYMAKLNPRCDAFFQYPRKDSKWNYDDKVWLDARPIGGNKLDGMMKSITWCNEKQIQTSMENMTVGQLDTNLRRFSAEARNKSGESYSKSSFFGFRHSIERYLNAPPLSRGLKLSSDPRFKRLSEMINAQIVRLKRQGKENVTHKPAIESEDLMKLRASPAIALSNPLTLLRSVLFQVILFFCWRGREGQRQLKKTSFKFEVDASGRRFVTMALMKRQKTIPEE</sequence>
<evidence type="ECO:0000313" key="1">
    <source>
        <dbReference type="EMBL" id="PFX11851.1"/>
    </source>
</evidence>
<name>A0A2B4R2J7_STYPI</name>
<evidence type="ECO:0000313" key="2">
    <source>
        <dbReference type="Proteomes" id="UP000225706"/>
    </source>
</evidence>
<comment type="caution">
    <text evidence="1">The sequence shown here is derived from an EMBL/GenBank/DDBJ whole genome shotgun (WGS) entry which is preliminary data.</text>
</comment>
<organism evidence="1 2">
    <name type="scientific">Stylophora pistillata</name>
    <name type="common">Smooth cauliflower coral</name>
    <dbReference type="NCBI Taxonomy" id="50429"/>
    <lineage>
        <taxon>Eukaryota</taxon>
        <taxon>Metazoa</taxon>
        <taxon>Cnidaria</taxon>
        <taxon>Anthozoa</taxon>
        <taxon>Hexacorallia</taxon>
        <taxon>Scleractinia</taxon>
        <taxon>Astrocoeniina</taxon>
        <taxon>Pocilloporidae</taxon>
        <taxon>Stylophora</taxon>
    </lineage>
</organism>
<keyword evidence="2" id="KW-1185">Reference proteome</keyword>
<dbReference type="OrthoDB" id="5982522at2759"/>
<dbReference type="AlphaFoldDB" id="A0A2B4R2J7"/>
<protein>
    <submittedName>
        <fullName evidence="1">Uncharacterized protein</fullName>
    </submittedName>
</protein>
<dbReference type="Proteomes" id="UP000225706">
    <property type="component" value="Unassembled WGS sequence"/>
</dbReference>
<dbReference type="PANTHER" id="PTHR21446:SF12">
    <property type="entry name" value="POTASSIUM CHANNEL TETRAMERIZATION DOMAIN CONTAINING 1"/>
    <property type="match status" value="1"/>
</dbReference>
<dbReference type="PANTHER" id="PTHR21446">
    <property type="entry name" value="DUF3504 DOMAIN-CONTAINING PROTEIN"/>
    <property type="match status" value="1"/>
</dbReference>
<dbReference type="STRING" id="50429.A0A2B4R2J7"/>
<accession>A0A2B4R2J7</accession>
<proteinExistence type="predicted"/>
<reference evidence="2" key="1">
    <citation type="journal article" date="2017" name="bioRxiv">
        <title>Comparative analysis of the genomes of Stylophora pistillata and Acropora digitifera provides evidence for extensive differences between species of corals.</title>
        <authorList>
            <person name="Voolstra C.R."/>
            <person name="Li Y."/>
            <person name="Liew Y.J."/>
            <person name="Baumgarten S."/>
            <person name="Zoccola D."/>
            <person name="Flot J.-F."/>
            <person name="Tambutte S."/>
            <person name="Allemand D."/>
            <person name="Aranda M."/>
        </authorList>
    </citation>
    <scope>NUCLEOTIDE SEQUENCE [LARGE SCALE GENOMIC DNA]</scope>
</reference>
<dbReference type="EMBL" id="LSMT01001817">
    <property type="protein sequence ID" value="PFX11851.1"/>
    <property type="molecule type" value="Genomic_DNA"/>
</dbReference>
<gene>
    <name evidence="1" type="ORF">AWC38_SpisGene24287</name>
</gene>